<reference evidence="1 2" key="2">
    <citation type="submission" date="2017-10" db="EMBL/GenBank/DDBJ databases">
        <title>Extensive intraspecific genome diversity in a model arbuscular mycorrhizal fungus.</title>
        <authorList>
            <person name="Chen E.C.H."/>
            <person name="Morin E."/>
            <person name="Baudet D."/>
            <person name="Noel J."/>
            <person name="Ndikumana S."/>
            <person name="Charron P."/>
            <person name="St-Onge C."/>
            <person name="Giorgi J."/>
            <person name="Grigoriev I.V."/>
            <person name="Roux C."/>
            <person name="Martin F.M."/>
            <person name="Corradi N."/>
        </authorList>
    </citation>
    <scope>NUCLEOTIDE SEQUENCE [LARGE SCALE GENOMIC DNA]</scope>
    <source>
        <strain evidence="1 2">C2</strain>
    </source>
</reference>
<name>A0A2N1MP41_9GLOM</name>
<evidence type="ECO:0000313" key="2">
    <source>
        <dbReference type="Proteomes" id="UP000233469"/>
    </source>
</evidence>
<protein>
    <submittedName>
        <fullName evidence="1">Uncharacterized protein</fullName>
    </submittedName>
</protein>
<dbReference type="Proteomes" id="UP000233469">
    <property type="component" value="Unassembled WGS sequence"/>
</dbReference>
<comment type="caution">
    <text evidence="1">The sequence shown here is derived from an EMBL/GenBank/DDBJ whole genome shotgun (WGS) entry which is preliminary data.</text>
</comment>
<proteinExistence type="predicted"/>
<dbReference type="VEuPathDB" id="FungiDB:FUN_023077"/>
<reference evidence="1 2" key="1">
    <citation type="submission" date="2016-04" db="EMBL/GenBank/DDBJ databases">
        <title>Genome analyses suggest a sexual origin of heterokaryosis in a supposedly ancient asexual fungus.</title>
        <authorList>
            <person name="Ropars J."/>
            <person name="Sedzielewska K."/>
            <person name="Noel J."/>
            <person name="Charron P."/>
            <person name="Farinelli L."/>
            <person name="Marton T."/>
            <person name="Kruger M."/>
            <person name="Pelin A."/>
            <person name="Brachmann A."/>
            <person name="Corradi N."/>
        </authorList>
    </citation>
    <scope>NUCLEOTIDE SEQUENCE [LARGE SCALE GENOMIC DNA]</scope>
    <source>
        <strain evidence="1 2">C2</strain>
    </source>
</reference>
<dbReference type="AlphaFoldDB" id="A0A2N1MP41"/>
<gene>
    <name evidence="1" type="ORF">RhiirC2_788974</name>
</gene>
<dbReference type="VEuPathDB" id="FungiDB:RhiirFUN_001123"/>
<evidence type="ECO:0000313" key="1">
    <source>
        <dbReference type="EMBL" id="PKK63392.1"/>
    </source>
</evidence>
<organism evidence="1 2">
    <name type="scientific">Rhizophagus irregularis</name>
    <dbReference type="NCBI Taxonomy" id="588596"/>
    <lineage>
        <taxon>Eukaryota</taxon>
        <taxon>Fungi</taxon>
        <taxon>Fungi incertae sedis</taxon>
        <taxon>Mucoromycota</taxon>
        <taxon>Glomeromycotina</taxon>
        <taxon>Glomeromycetes</taxon>
        <taxon>Glomerales</taxon>
        <taxon>Glomeraceae</taxon>
        <taxon>Rhizophagus</taxon>
    </lineage>
</organism>
<dbReference type="EMBL" id="LLXL01001663">
    <property type="protein sequence ID" value="PKK63392.1"/>
    <property type="molecule type" value="Genomic_DNA"/>
</dbReference>
<accession>A0A2N1MP41</accession>
<sequence>MGESQIHGIKDLYTEEQANIRNFQGHEDYNEGTSNDVIEIITDLEDVLADATTSDNAKVIPTNGGKKQKLSELEEPYNIANTKKRPSGAFFYASDDLEEIDTETLLGKIILQRLKTTDI</sequence>